<gene>
    <name evidence="2" type="ORF">QM012_003408</name>
</gene>
<keyword evidence="3" id="KW-1185">Reference proteome</keyword>
<evidence type="ECO:0000313" key="3">
    <source>
        <dbReference type="Proteomes" id="UP001341245"/>
    </source>
</evidence>
<dbReference type="Proteomes" id="UP001341245">
    <property type="component" value="Unassembled WGS sequence"/>
</dbReference>
<proteinExistence type="predicted"/>
<name>A0ABR0T8C0_AURPU</name>
<accession>A0ABR0T8C0</accession>
<sequence>MATQADIDALSDKLCTTKPLSWVVADCPVVAFFQNTSTSDLDSLGQPLDRNGCGDLLRLWIGMNEDTHELFVALTIRIRVSPVRKKTRRQGRLMFMVVPSNALRLQTAVIAYNDLGNKISQQLFDMPNDTQSAQSGLLHLSFGLDHDTSDVIMPAFQCKSNVMPQAMTLLRKLKTLSEASSFQLYTNPDASRQAAFQHVSNILLDDHPVITVPINLKGFYPGGRSACKNMWADQGWLEDGNKEIRDRDSELENNQKEIHIPLDPQPPPPYEPNNVPNHVPASPDRRESPSLPRSIVSVSEQALPATAPPSDDTPVWSVSQLHSQRLCTNELQAASPRRDKEFGRVRHPSPSTPETSLSSNYTATFLSGFPSQSPLPQIRQRLSAQIRAVATDSSFPSVQVAASSVDERALNDDNAQVNSPSGIVGCVPDSASRKRHSSYSLEAGASNITKRRTPSRPHQSHQPLLFNDLQDGYSPTIPDDISYHDGDTSHATKDNDIAADHKDQLTPWLERAWHHCPTAHYLFVTELLSYGSALSGNHSQEEIANCHVNCTVAIIAHCTRQKLVEELNYADSNCGVDAETKALVRWLYLLRPGADMELLSSLLKLSILGQRSTLVPRPGEEYDALTASFRRQKAEIVSQACIKYGAELLQRGSSKLISTMLREEGTAQV</sequence>
<organism evidence="2 3">
    <name type="scientific">Aureobasidium pullulans</name>
    <name type="common">Black yeast</name>
    <name type="synonym">Pullularia pullulans</name>
    <dbReference type="NCBI Taxonomy" id="5580"/>
    <lineage>
        <taxon>Eukaryota</taxon>
        <taxon>Fungi</taxon>
        <taxon>Dikarya</taxon>
        <taxon>Ascomycota</taxon>
        <taxon>Pezizomycotina</taxon>
        <taxon>Dothideomycetes</taxon>
        <taxon>Dothideomycetidae</taxon>
        <taxon>Dothideales</taxon>
        <taxon>Saccotheciaceae</taxon>
        <taxon>Aureobasidium</taxon>
    </lineage>
</organism>
<protein>
    <submittedName>
        <fullName evidence="2">Uncharacterized protein</fullName>
    </submittedName>
</protein>
<feature type="compositionally biased region" description="Low complexity" evidence="1">
    <location>
        <begin position="348"/>
        <end position="359"/>
    </location>
</feature>
<feature type="region of interest" description="Disordered" evidence="1">
    <location>
        <begin position="331"/>
        <end position="359"/>
    </location>
</feature>
<feature type="region of interest" description="Disordered" evidence="1">
    <location>
        <begin position="257"/>
        <end position="293"/>
    </location>
</feature>
<feature type="region of interest" description="Disordered" evidence="1">
    <location>
        <begin position="412"/>
        <end position="439"/>
    </location>
</feature>
<evidence type="ECO:0000256" key="1">
    <source>
        <dbReference type="SAM" id="MobiDB-lite"/>
    </source>
</evidence>
<comment type="caution">
    <text evidence="2">The sequence shown here is derived from an EMBL/GenBank/DDBJ whole genome shotgun (WGS) entry which is preliminary data.</text>
</comment>
<evidence type="ECO:0000313" key="2">
    <source>
        <dbReference type="EMBL" id="KAK6000683.1"/>
    </source>
</evidence>
<reference evidence="2 3" key="1">
    <citation type="submission" date="2023-11" db="EMBL/GenBank/DDBJ databases">
        <title>Draft genome sequence and annotation of the polyextremotolerant black yeast-like fungus Aureobasidium pullulans NRRL 62042.</title>
        <authorList>
            <person name="Dielentheis-Frenken M.R.E."/>
            <person name="Wibberg D."/>
            <person name="Blank L.M."/>
            <person name="Tiso T."/>
        </authorList>
    </citation>
    <scope>NUCLEOTIDE SEQUENCE [LARGE SCALE GENOMIC DNA]</scope>
    <source>
        <strain evidence="2 3">NRRL 62042</strain>
    </source>
</reference>
<dbReference type="EMBL" id="JASGXD010000016">
    <property type="protein sequence ID" value="KAK6000683.1"/>
    <property type="molecule type" value="Genomic_DNA"/>
</dbReference>